<dbReference type="EMBL" id="QFBC01000029">
    <property type="protein sequence ID" value="PWE52267.1"/>
    <property type="molecule type" value="Genomic_DNA"/>
</dbReference>
<evidence type="ECO:0000256" key="1">
    <source>
        <dbReference type="HAMAP-Rule" id="MF_00761"/>
    </source>
</evidence>
<sequence>MTIDQDLKDIAEQEEILHFDHFDLRSGWRLGKHLRDMAVERGLGVAIDVTLHSMPVFYAALPGSSPDNANWIRRKRNLVLRYFKSSYACGLQLKKQGKTVADNGLSDADFAPHGGSFPINVRGTGCIGAVTVSGLPQREDHNMVVEALSALLGKDHEGLKLQAE</sequence>
<dbReference type="Pfam" id="PF03928">
    <property type="entry name" value="HbpS-like"/>
    <property type="match status" value="1"/>
</dbReference>
<evidence type="ECO:0000313" key="2">
    <source>
        <dbReference type="EMBL" id="PWE52267.1"/>
    </source>
</evidence>
<evidence type="ECO:0000313" key="3">
    <source>
        <dbReference type="Proteomes" id="UP000245252"/>
    </source>
</evidence>
<dbReference type="InterPro" id="IPR038084">
    <property type="entry name" value="PduO/GlcC-like_sf"/>
</dbReference>
<dbReference type="PANTHER" id="PTHR28255:SF1">
    <property type="entry name" value="UPF0303 PROTEIN YBR137W"/>
    <property type="match status" value="1"/>
</dbReference>
<dbReference type="RefSeq" id="WP_109462284.1">
    <property type="nucleotide sequence ID" value="NZ_QFBC01000029.1"/>
</dbReference>
<dbReference type="PIRSF" id="PIRSF008757">
    <property type="entry name" value="UCP008757"/>
    <property type="match status" value="1"/>
</dbReference>
<accession>A0A2U2DG20</accession>
<proteinExistence type="inferred from homology"/>
<dbReference type="Gene3D" id="3.30.450.150">
    <property type="entry name" value="Haem-degrading domain"/>
    <property type="match status" value="1"/>
</dbReference>
<name>A0A2U2DG20_9HYPH</name>
<dbReference type="PANTHER" id="PTHR28255">
    <property type="match status" value="1"/>
</dbReference>
<dbReference type="Proteomes" id="UP000245252">
    <property type="component" value="Unassembled WGS sequence"/>
</dbReference>
<dbReference type="AlphaFoldDB" id="A0A2U2DG20"/>
<keyword evidence="3" id="KW-1185">Reference proteome</keyword>
<gene>
    <name evidence="2" type="ORF">DEM27_31975</name>
</gene>
<dbReference type="InterPro" id="IPR005624">
    <property type="entry name" value="PduO/GlcC-like"/>
</dbReference>
<dbReference type="SUPFAM" id="SSF143744">
    <property type="entry name" value="GlcG-like"/>
    <property type="match status" value="1"/>
</dbReference>
<organism evidence="2 3">
    <name type="scientific">Metarhizobium album</name>
    <dbReference type="NCBI Taxonomy" id="2182425"/>
    <lineage>
        <taxon>Bacteria</taxon>
        <taxon>Pseudomonadati</taxon>
        <taxon>Pseudomonadota</taxon>
        <taxon>Alphaproteobacteria</taxon>
        <taxon>Hyphomicrobiales</taxon>
        <taxon>Rhizobiaceae</taxon>
        <taxon>Metarhizobium</taxon>
    </lineage>
</organism>
<dbReference type="OrthoDB" id="9815315at2"/>
<comment type="similarity">
    <text evidence="1">Belongs to the UPF0303 family.</text>
</comment>
<dbReference type="InterPro" id="IPR010371">
    <property type="entry name" value="YBR137W-like"/>
</dbReference>
<comment type="caution">
    <text evidence="2">The sequence shown here is derived from an EMBL/GenBank/DDBJ whole genome shotgun (WGS) entry which is preliminary data.</text>
</comment>
<dbReference type="HAMAP" id="MF_00761">
    <property type="entry name" value="UPF0303"/>
    <property type="match status" value="1"/>
</dbReference>
<protein>
    <recommendedName>
        <fullName evidence="1">UPF0303 protein DEM27_31975</fullName>
    </recommendedName>
</protein>
<dbReference type="NCBIfam" id="NF002696">
    <property type="entry name" value="PRK02487.1-5"/>
    <property type="match status" value="1"/>
</dbReference>
<reference evidence="2 3" key="1">
    <citation type="submission" date="2018-05" db="EMBL/GenBank/DDBJ databases">
        <title>The draft genome of strain NS-104.</title>
        <authorList>
            <person name="Hang P."/>
            <person name="Jiang J."/>
        </authorList>
    </citation>
    <scope>NUCLEOTIDE SEQUENCE [LARGE SCALE GENOMIC DNA]</scope>
    <source>
        <strain evidence="2 3">NS-104</strain>
    </source>
</reference>